<name>A0A840BVW6_9HYPH</name>
<organism evidence="2 3">
    <name type="scientific">Chelatococcus caeni</name>
    <dbReference type="NCBI Taxonomy" id="1348468"/>
    <lineage>
        <taxon>Bacteria</taxon>
        <taxon>Pseudomonadati</taxon>
        <taxon>Pseudomonadota</taxon>
        <taxon>Alphaproteobacteria</taxon>
        <taxon>Hyphomicrobiales</taxon>
        <taxon>Chelatococcaceae</taxon>
        <taxon>Chelatococcus</taxon>
    </lineage>
</organism>
<keyword evidence="3" id="KW-1185">Reference proteome</keyword>
<evidence type="ECO:0000313" key="2">
    <source>
        <dbReference type="EMBL" id="MBB4015852.1"/>
    </source>
</evidence>
<protein>
    <submittedName>
        <fullName evidence="2">Uncharacterized protein</fullName>
    </submittedName>
</protein>
<dbReference type="EMBL" id="JACIEN010000001">
    <property type="protein sequence ID" value="MBB4015852.1"/>
    <property type="molecule type" value="Genomic_DNA"/>
</dbReference>
<sequence>MTFPLPRVRPHPRQDGLAAPVRHPAVCMTTSSVAPADELRGVPTRLTHERPIRCGRRQIRKTYRIAQSVVFWH</sequence>
<evidence type="ECO:0000313" key="3">
    <source>
        <dbReference type="Proteomes" id="UP000577362"/>
    </source>
</evidence>
<dbReference type="Proteomes" id="UP000577362">
    <property type="component" value="Unassembled WGS sequence"/>
</dbReference>
<reference evidence="2 3" key="1">
    <citation type="submission" date="2020-08" db="EMBL/GenBank/DDBJ databases">
        <title>Genomic Encyclopedia of Type Strains, Phase IV (KMG-IV): sequencing the most valuable type-strain genomes for metagenomic binning, comparative biology and taxonomic classification.</title>
        <authorList>
            <person name="Goeker M."/>
        </authorList>
    </citation>
    <scope>NUCLEOTIDE SEQUENCE [LARGE SCALE GENOMIC DNA]</scope>
    <source>
        <strain evidence="2 3">DSM 103737</strain>
    </source>
</reference>
<gene>
    <name evidence="2" type="ORF">GGR16_000858</name>
</gene>
<comment type="caution">
    <text evidence="2">The sequence shown here is derived from an EMBL/GenBank/DDBJ whole genome shotgun (WGS) entry which is preliminary data.</text>
</comment>
<evidence type="ECO:0000256" key="1">
    <source>
        <dbReference type="SAM" id="MobiDB-lite"/>
    </source>
</evidence>
<feature type="region of interest" description="Disordered" evidence="1">
    <location>
        <begin position="1"/>
        <end position="22"/>
    </location>
</feature>
<accession>A0A840BVW6</accession>
<dbReference type="AlphaFoldDB" id="A0A840BVW6"/>
<proteinExistence type="predicted"/>